<dbReference type="STRING" id="760192.Halhy_2373"/>
<comment type="similarity">
    <text evidence="7">Belongs to the PINc/VapC protein family.</text>
</comment>
<evidence type="ECO:0000313" key="9">
    <source>
        <dbReference type="EMBL" id="AEE50249.1"/>
    </source>
</evidence>
<dbReference type="RefSeq" id="WP_013764798.1">
    <property type="nucleotide sequence ID" value="NC_015510.1"/>
</dbReference>
<feature type="domain" description="PIN" evidence="8">
    <location>
        <begin position="5"/>
        <end position="125"/>
    </location>
</feature>
<reference evidence="9 10" key="1">
    <citation type="journal article" date="2011" name="Stand. Genomic Sci.">
        <title>Complete genome sequence of Haliscomenobacter hydrossis type strain (O).</title>
        <authorList>
            <consortium name="US DOE Joint Genome Institute (JGI-PGF)"/>
            <person name="Daligault H."/>
            <person name="Lapidus A."/>
            <person name="Zeytun A."/>
            <person name="Nolan M."/>
            <person name="Lucas S."/>
            <person name="Del Rio T.G."/>
            <person name="Tice H."/>
            <person name="Cheng J.F."/>
            <person name="Tapia R."/>
            <person name="Han C."/>
            <person name="Goodwin L."/>
            <person name="Pitluck S."/>
            <person name="Liolios K."/>
            <person name="Pagani I."/>
            <person name="Ivanova N."/>
            <person name="Huntemann M."/>
            <person name="Mavromatis K."/>
            <person name="Mikhailova N."/>
            <person name="Pati A."/>
            <person name="Chen A."/>
            <person name="Palaniappan K."/>
            <person name="Land M."/>
            <person name="Hauser L."/>
            <person name="Brambilla E.M."/>
            <person name="Rohde M."/>
            <person name="Verbarg S."/>
            <person name="Goker M."/>
            <person name="Bristow J."/>
            <person name="Eisen J.A."/>
            <person name="Markowitz V."/>
            <person name="Hugenholtz P."/>
            <person name="Kyrpides N.C."/>
            <person name="Klenk H.P."/>
            <person name="Woyke T."/>
        </authorList>
    </citation>
    <scope>NUCLEOTIDE SEQUENCE [LARGE SCALE GENOMIC DNA]</scope>
    <source>
        <strain evidence="10">ATCC 27775 / DSM 1100 / LMG 10767 / O</strain>
    </source>
</reference>
<evidence type="ECO:0000259" key="8">
    <source>
        <dbReference type="Pfam" id="PF01850"/>
    </source>
</evidence>
<dbReference type="Gene3D" id="3.40.50.1010">
    <property type="entry name" value="5'-nuclease"/>
    <property type="match status" value="1"/>
</dbReference>
<evidence type="ECO:0000313" key="10">
    <source>
        <dbReference type="Proteomes" id="UP000008461"/>
    </source>
</evidence>
<dbReference type="Proteomes" id="UP000008461">
    <property type="component" value="Chromosome"/>
</dbReference>
<dbReference type="InterPro" id="IPR029060">
    <property type="entry name" value="PIN-like_dom_sf"/>
</dbReference>
<dbReference type="OrthoDB" id="9796690at2"/>
<evidence type="ECO:0000256" key="1">
    <source>
        <dbReference type="ARBA" id="ARBA00001946"/>
    </source>
</evidence>
<evidence type="ECO:0000256" key="3">
    <source>
        <dbReference type="ARBA" id="ARBA00022722"/>
    </source>
</evidence>
<dbReference type="GO" id="GO:0016787">
    <property type="term" value="F:hydrolase activity"/>
    <property type="evidence" value="ECO:0007669"/>
    <property type="project" value="UniProtKB-KW"/>
</dbReference>
<keyword evidence="6" id="KW-0460">Magnesium</keyword>
<evidence type="ECO:0000256" key="7">
    <source>
        <dbReference type="ARBA" id="ARBA00038093"/>
    </source>
</evidence>
<dbReference type="CDD" id="cd18744">
    <property type="entry name" value="PIN_VapC4-5_FitB-like"/>
    <property type="match status" value="1"/>
</dbReference>
<accession>F4KVC3</accession>
<dbReference type="eggNOG" id="COG1487">
    <property type="taxonomic scope" value="Bacteria"/>
</dbReference>
<keyword evidence="3" id="KW-0540">Nuclease</keyword>
<dbReference type="InterPro" id="IPR050556">
    <property type="entry name" value="Type_II_TA_system_RNase"/>
</dbReference>
<keyword evidence="10" id="KW-1185">Reference proteome</keyword>
<name>F4KVC3_HALH1</name>
<dbReference type="PANTHER" id="PTHR33653:SF1">
    <property type="entry name" value="RIBONUCLEASE VAPC2"/>
    <property type="match status" value="1"/>
</dbReference>
<keyword evidence="4" id="KW-0479">Metal-binding</keyword>
<dbReference type="SUPFAM" id="SSF88723">
    <property type="entry name" value="PIN domain-like"/>
    <property type="match status" value="1"/>
</dbReference>
<protein>
    <submittedName>
        <fullName evidence="9">PilT protein domain protein</fullName>
    </submittedName>
</protein>
<dbReference type="GO" id="GO:0046872">
    <property type="term" value="F:metal ion binding"/>
    <property type="evidence" value="ECO:0007669"/>
    <property type="project" value="UniProtKB-KW"/>
</dbReference>
<dbReference type="Pfam" id="PF01850">
    <property type="entry name" value="PIN"/>
    <property type="match status" value="1"/>
</dbReference>
<gene>
    <name evidence="9" type="ordered locus">Halhy_2373</name>
</gene>
<evidence type="ECO:0000256" key="4">
    <source>
        <dbReference type="ARBA" id="ARBA00022723"/>
    </source>
</evidence>
<evidence type="ECO:0000256" key="2">
    <source>
        <dbReference type="ARBA" id="ARBA00022649"/>
    </source>
</evidence>
<keyword evidence="5" id="KW-0378">Hydrolase</keyword>
<evidence type="ECO:0000256" key="5">
    <source>
        <dbReference type="ARBA" id="ARBA00022801"/>
    </source>
</evidence>
<comment type="cofactor">
    <cofactor evidence="1">
        <name>Mg(2+)</name>
        <dbReference type="ChEBI" id="CHEBI:18420"/>
    </cofactor>
</comment>
<organism evidence="9 10">
    <name type="scientific">Haliscomenobacter hydrossis (strain ATCC 27775 / DSM 1100 / LMG 10767 / O)</name>
    <dbReference type="NCBI Taxonomy" id="760192"/>
    <lineage>
        <taxon>Bacteria</taxon>
        <taxon>Pseudomonadati</taxon>
        <taxon>Bacteroidota</taxon>
        <taxon>Saprospiria</taxon>
        <taxon>Saprospirales</taxon>
        <taxon>Haliscomenobacteraceae</taxon>
        <taxon>Haliscomenobacter</taxon>
    </lineage>
</organism>
<proteinExistence type="inferred from homology"/>
<dbReference type="EMBL" id="CP002691">
    <property type="protein sequence ID" value="AEE50249.1"/>
    <property type="molecule type" value="Genomic_DNA"/>
</dbReference>
<dbReference type="InterPro" id="IPR002716">
    <property type="entry name" value="PIN_dom"/>
</dbReference>
<dbReference type="AlphaFoldDB" id="F4KVC3"/>
<evidence type="ECO:0000256" key="6">
    <source>
        <dbReference type="ARBA" id="ARBA00022842"/>
    </source>
</evidence>
<dbReference type="GO" id="GO:0004518">
    <property type="term" value="F:nuclease activity"/>
    <property type="evidence" value="ECO:0007669"/>
    <property type="project" value="UniProtKB-KW"/>
</dbReference>
<dbReference type="HOGENOM" id="CLU_118482_5_2_10"/>
<keyword evidence="2" id="KW-1277">Toxin-antitoxin system</keyword>
<dbReference type="KEGG" id="hhy:Halhy_2373"/>
<sequence length="135" mass="15514">MKQAIIDTDTLSFFFRNKPEVVGKINEYLEFHGVINLSIVTYYEVLNGLLFKDAQKQFERFERFVELNQIIALNVEVAKKAAEIYADLRKKGQVIGHNDVLIAATAIVYDLVLVTNNTNHFSRIPALILDNWVQQ</sequence>
<reference key="2">
    <citation type="submission" date="2011-04" db="EMBL/GenBank/DDBJ databases">
        <title>Complete sequence of chromosome of Haliscomenobacter hydrossis DSM 1100.</title>
        <authorList>
            <consortium name="US DOE Joint Genome Institute (JGI-PGF)"/>
            <person name="Lucas S."/>
            <person name="Han J."/>
            <person name="Lapidus A."/>
            <person name="Bruce D."/>
            <person name="Goodwin L."/>
            <person name="Pitluck S."/>
            <person name="Peters L."/>
            <person name="Kyrpides N."/>
            <person name="Mavromatis K."/>
            <person name="Ivanova N."/>
            <person name="Ovchinnikova G."/>
            <person name="Pagani I."/>
            <person name="Daligault H."/>
            <person name="Detter J.C."/>
            <person name="Han C."/>
            <person name="Land M."/>
            <person name="Hauser L."/>
            <person name="Markowitz V."/>
            <person name="Cheng J.-F."/>
            <person name="Hugenholtz P."/>
            <person name="Woyke T."/>
            <person name="Wu D."/>
            <person name="Verbarg S."/>
            <person name="Frueling A."/>
            <person name="Brambilla E."/>
            <person name="Klenk H.-P."/>
            <person name="Eisen J.A."/>
        </authorList>
    </citation>
    <scope>NUCLEOTIDE SEQUENCE</scope>
    <source>
        <strain>DSM 1100</strain>
    </source>
</reference>
<dbReference type="PANTHER" id="PTHR33653">
    <property type="entry name" value="RIBONUCLEASE VAPC2"/>
    <property type="match status" value="1"/>
</dbReference>